<dbReference type="NCBIfam" id="TIGR04409">
    <property type="entry name" value="LptC_YrbK"/>
    <property type="match status" value="1"/>
</dbReference>
<keyword evidence="9" id="KW-1185">Reference proteome</keyword>
<dbReference type="PANTHER" id="PTHR37481:SF1">
    <property type="entry name" value="LIPOPOLYSACCHARIDE EXPORT SYSTEM PROTEIN LPTC"/>
    <property type="match status" value="1"/>
</dbReference>
<comment type="caution">
    <text evidence="8">The sequence shown here is derived from an EMBL/GenBank/DDBJ whole genome shotgun (WGS) entry which is preliminary data.</text>
</comment>
<dbReference type="Pfam" id="PF06835">
    <property type="entry name" value="LptC"/>
    <property type="match status" value="1"/>
</dbReference>
<sequence length="246" mass="26853">MLRPAADGQRALRAAVERPPRHAGRRAALSATLPAPPPRRSKPRPWLWRAQGLLSNYLPLVLMALLASGTWWLVKNTPLLDAPGELAPPRHVPDYRMNNFELQRIGADGRLNVQIAGAELRHYPDTDTIEIDAVRVRAIAPDGSLAIAEAKRAISNGDGSDMQLLGDVHLRRLAPGSGEGAAPQMEMRGEFLQALSNSEILRSHLPVTIRQGGSTLNAQNFEYRHLTGQVSFTGKAQGQIITKAPR</sequence>
<dbReference type="GO" id="GO:0005886">
    <property type="term" value="C:plasma membrane"/>
    <property type="evidence" value="ECO:0007669"/>
    <property type="project" value="InterPro"/>
</dbReference>
<evidence type="ECO:0000313" key="9">
    <source>
        <dbReference type="Proteomes" id="UP000197446"/>
    </source>
</evidence>
<reference evidence="8 9" key="1">
    <citation type="journal article" date="2007" name="Int. J. Syst. Evol. Microbiol.">
        <title>Description of Pelomonas aquatica sp. nov. and Pelomonas puraquae sp. nov., isolated from industrial and haemodialysis water.</title>
        <authorList>
            <person name="Gomila M."/>
            <person name="Bowien B."/>
            <person name="Falsen E."/>
            <person name="Moore E.R."/>
            <person name="Lalucat J."/>
        </authorList>
    </citation>
    <scope>NUCLEOTIDE SEQUENCE [LARGE SCALE GENOMIC DNA]</scope>
    <source>
        <strain evidence="8 9">CCUG 52769</strain>
    </source>
</reference>
<keyword evidence="2" id="KW-0997">Cell inner membrane</keyword>
<evidence type="ECO:0000256" key="5">
    <source>
        <dbReference type="ARBA" id="ARBA00023136"/>
    </source>
</evidence>
<dbReference type="GO" id="GO:0015221">
    <property type="term" value="F:lipopolysaccharide transmembrane transporter activity"/>
    <property type="evidence" value="ECO:0007669"/>
    <property type="project" value="InterPro"/>
</dbReference>
<keyword evidence="1" id="KW-1003">Cell membrane</keyword>
<dbReference type="GO" id="GO:0017089">
    <property type="term" value="F:glycolipid transfer activity"/>
    <property type="evidence" value="ECO:0007669"/>
    <property type="project" value="TreeGrafter"/>
</dbReference>
<dbReference type="PANTHER" id="PTHR37481">
    <property type="entry name" value="LIPOPOLYSACCHARIDE EXPORT SYSTEM PROTEIN LPTC"/>
    <property type="match status" value="1"/>
</dbReference>
<keyword evidence="3 7" id="KW-0812">Transmembrane</keyword>
<evidence type="ECO:0000256" key="4">
    <source>
        <dbReference type="ARBA" id="ARBA00022989"/>
    </source>
</evidence>
<accession>A0A254NAM4</accession>
<evidence type="ECO:0000313" key="8">
    <source>
        <dbReference type="EMBL" id="OWR04780.1"/>
    </source>
</evidence>
<dbReference type="EMBL" id="NISI01000002">
    <property type="protein sequence ID" value="OWR04780.1"/>
    <property type="molecule type" value="Genomic_DNA"/>
</dbReference>
<evidence type="ECO:0000256" key="3">
    <source>
        <dbReference type="ARBA" id="ARBA00022692"/>
    </source>
</evidence>
<name>A0A254NAM4_9BURK</name>
<keyword evidence="4 7" id="KW-1133">Transmembrane helix</keyword>
<dbReference type="InterPro" id="IPR026265">
    <property type="entry name" value="LptC"/>
</dbReference>
<protein>
    <submittedName>
        <fullName evidence="8">LPS export ABC transporter periplasmic protein LptC</fullName>
    </submittedName>
</protein>
<evidence type="ECO:0000256" key="1">
    <source>
        <dbReference type="ARBA" id="ARBA00022475"/>
    </source>
</evidence>
<evidence type="ECO:0000256" key="7">
    <source>
        <dbReference type="SAM" id="Phobius"/>
    </source>
</evidence>
<evidence type="ECO:0000256" key="2">
    <source>
        <dbReference type="ARBA" id="ARBA00022519"/>
    </source>
</evidence>
<dbReference type="InterPro" id="IPR052363">
    <property type="entry name" value="LPS_export_LptC"/>
</dbReference>
<dbReference type="InterPro" id="IPR010664">
    <property type="entry name" value="LipoPS_assembly_LptC-rel"/>
</dbReference>
<dbReference type="AlphaFoldDB" id="A0A254NAM4"/>
<proteinExistence type="predicted"/>
<feature type="region of interest" description="Disordered" evidence="6">
    <location>
        <begin position="1"/>
        <end position="44"/>
    </location>
</feature>
<dbReference type="Proteomes" id="UP000197446">
    <property type="component" value="Unassembled WGS sequence"/>
</dbReference>
<dbReference type="GO" id="GO:0030288">
    <property type="term" value="C:outer membrane-bounded periplasmic space"/>
    <property type="evidence" value="ECO:0007669"/>
    <property type="project" value="TreeGrafter"/>
</dbReference>
<organism evidence="8 9">
    <name type="scientific">Roseateles puraquae</name>
    <dbReference type="NCBI Taxonomy" id="431059"/>
    <lineage>
        <taxon>Bacteria</taxon>
        <taxon>Pseudomonadati</taxon>
        <taxon>Pseudomonadota</taxon>
        <taxon>Betaproteobacteria</taxon>
        <taxon>Burkholderiales</taxon>
        <taxon>Sphaerotilaceae</taxon>
        <taxon>Roseateles</taxon>
    </lineage>
</organism>
<keyword evidence="5 7" id="KW-0472">Membrane</keyword>
<evidence type="ECO:0000256" key="6">
    <source>
        <dbReference type="SAM" id="MobiDB-lite"/>
    </source>
</evidence>
<dbReference type="Gene3D" id="2.60.450.10">
    <property type="entry name" value="Lipopolysaccharide (LPS) transport protein A like domain"/>
    <property type="match status" value="1"/>
</dbReference>
<gene>
    <name evidence="8" type="primary">lptC</name>
    <name evidence="8" type="ORF">CDO81_09400</name>
</gene>
<feature type="transmembrane region" description="Helical" evidence="7">
    <location>
        <begin position="54"/>
        <end position="74"/>
    </location>
</feature>